<sequence>MSVDDDWLKVAARCRECGAVYSAWVRSDDSVQPIGRKDGCRCGATTFQPLSKRNDADAPAARNGSD</sequence>
<dbReference type="AlphaFoldDB" id="L9XAS5"/>
<dbReference type="RefSeq" id="WP_007258806.1">
    <property type="nucleotide sequence ID" value="NZ_AOHZ01000040.1"/>
</dbReference>
<keyword evidence="2" id="KW-1185">Reference proteome</keyword>
<evidence type="ECO:0000313" key="2">
    <source>
        <dbReference type="Proteomes" id="UP000011602"/>
    </source>
</evidence>
<organism evidence="1 2">
    <name type="scientific">Natronolimnohabitans innermongolicus JCM 12255</name>
    <dbReference type="NCBI Taxonomy" id="1227499"/>
    <lineage>
        <taxon>Archaea</taxon>
        <taxon>Methanobacteriati</taxon>
        <taxon>Methanobacteriota</taxon>
        <taxon>Stenosarchaea group</taxon>
        <taxon>Halobacteria</taxon>
        <taxon>Halobacteriales</taxon>
        <taxon>Natrialbaceae</taxon>
        <taxon>Natronolimnohabitans</taxon>
    </lineage>
</organism>
<accession>L9XAS5</accession>
<name>L9XAS5_9EURY</name>
<gene>
    <name evidence="1" type="ORF">C493_07524</name>
</gene>
<proteinExistence type="predicted"/>
<dbReference type="eggNOG" id="arCOG10930">
    <property type="taxonomic scope" value="Archaea"/>
</dbReference>
<dbReference type="EMBL" id="AOHZ01000040">
    <property type="protein sequence ID" value="ELY57723.1"/>
    <property type="molecule type" value="Genomic_DNA"/>
</dbReference>
<reference evidence="1 2" key="1">
    <citation type="journal article" date="2014" name="PLoS Genet.">
        <title>Phylogenetically driven sequencing of extremely halophilic archaea reveals strategies for static and dynamic osmo-response.</title>
        <authorList>
            <person name="Becker E.A."/>
            <person name="Seitzer P.M."/>
            <person name="Tritt A."/>
            <person name="Larsen D."/>
            <person name="Krusor M."/>
            <person name="Yao A.I."/>
            <person name="Wu D."/>
            <person name="Madern D."/>
            <person name="Eisen J.A."/>
            <person name="Darling A.E."/>
            <person name="Facciotti M.T."/>
        </authorList>
    </citation>
    <scope>NUCLEOTIDE SEQUENCE [LARGE SCALE GENOMIC DNA]</scope>
    <source>
        <strain evidence="1 2">JCM 12255</strain>
    </source>
</reference>
<protein>
    <submittedName>
        <fullName evidence="1">Uncharacterized protein</fullName>
    </submittedName>
</protein>
<comment type="caution">
    <text evidence="1">The sequence shown here is derived from an EMBL/GenBank/DDBJ whole genome shotgun (WGS) entry which is preliminary data.</text>
</comment>
<dbReference type="OrthoDB" id="257177at2157"/>
<evidence type="ECO:0000313" key="1">
    <source>
        <dbReference type="EMBL" id="ELY57723.1"/>
    </source>
</evidence>
<dbReference type="Proteomes" id="UP000011602">
    <property type="component" value="Unassembled WGS sequence"/>
</dbReference>